<proteinExistence type="predicted"/>
<accession>A0A0K2UY44</accession>
<name>A0A0K2UY44_LEPSM</name>
<protein>
    <submittedName>
        <fullName evidence="1">Uncharacterized protein</fullName>
    </submittedName>
</protein>
<evidence type="ECO:0000313" key="1">
    <source>
        <dbReference type="EMBL" id="CDW42782.1"/>
    </source>
</evidence>
<sequence>MKETQLQLQFIWLQFHYFRTLIIQFSNFIISF</sequence>
<reference evidence="1" key="1">
    <citation type="submission" date="2014-05" db="EMBL/GenBank/DDBJ databases">
        <authorList>
            <person name="Chronopoulou M."/>
        </authorList>
    </citation>
    <scope>NUCLEOTIDE SEQUENCE</scope>
    <source>
        <tissue evidence="1">Whole organism</tissue>
    </source>
</reference>
<dbReference type="AlphaFoldDB" id="A0A0K2UY44"/>
<organism evidence="1">
    <name type="scientific">Lepeophtheirus salmonis</name>
    <name type="common">Salmon louse</name>
    <name type="synonym">Caligus salmonis</name>
    <dbReference type="NCBI Taxonomy" id="72036"/>
    <lineage>
        <taxon>Eukaryota</taxon>
        <taxon>Metazoa</taxon>
        <taxon>Ecdysozoa</taxon>
        <taxon>Arthropoda</taxon>
        <taxon>Crustacea</taxon>
        <taxon>Multicrustacea</taxon>
        <taxon>Hexanauplia</taxon>
        <taxon>Copepoda</taxon>
        <taxon>Siphonostomatoida</taxon>
        <taxon>Caligidae</taxon>
        <taxon>Lepeophtheirus</taxon>
    </lineage>
</organism>
<dbReference type="EMBL" id="HACA01025421">
    <property type="protein sequence ID" value="CDW42782.1"/>
    <property type="molecule type" value="Transcribed_RNA"/>
</dbReference>